<feature type="domain" description="G-protein coupled receptors family 2 profile 2" evidence="11">
    <location>
        <begin position="604"/>
        <end position="853"/>
    </location>
</feature>
<protein>
    <submittedName>
        <fullName evidence="13">Adhesion G-protein coupled receptor G4</fullName>
    </submittedName>
</protein>
<gene>
    <name evidence="13" type="ORF">HOLleu_11672</name>
</gene>
<feature type="disulfide bond" evidence="7">
    <location>
        <begin position="233"/>
        <end position="260"/>
    </location>
</feature>
<dbReference type="PROSITE" id="PS50068">
    <property type="entry name" value="LDLRA_2"/>
    <property type="match status" value="1"/>
</dbReference>
<evidence type="ECO:0000256" key="6">
    <source>
        <dbReference type="PROSITE-ProRule" id="PRU00124"/>
    </source>
</evidence>
<proteinExistence type="predicted"/>
<feature type="compositionally biased region" description="Low complexity" evidence="8">
    <location>
        <begin position="886"/>
        <end position="898"/>
    </location>
</feature>
<dbReference type="InterPro" id="IPR000436">
    <property type="entry name" value="Sushi_SCR_CCP_dom"/>
</dbReference>
<feature type="transmembrane region" description="Helical" evidence="9">
    <location>
        <begin position="804"/>
        <end position="823"/>
    </location>
</feature>
<keyword evidence="2 9" id="KW-0812">Transmembrane</keyword>
<dbReference type="Gene3D" id="2.10.70.10">
    <property type="entry name" value="Complement Module, domain 1"/>
    <property type="match status" value="1"/>
</dbReference>
<evidence type="ECO:0000259" key="11">
    <source>
        <dbReference type="PROSITE" id="PS50261"/>
    </source>
</evidence>
<dbReference type="Pfam" id="PF01825">
    <property type="entry name" value="GPS"/>
    <property type="match status" value="1"/>
</dbReference>
<dbReference type="GO" id="GO:0016020">
    <property type="term" value="C:membrane"/>
    <property type="evidence" value="ECO:0007669"/>
    <property type="project" value="UniProtKB-SubCell"/>
</dbReference>
<dbReference type="Gene3D" id="1.20.1070.10">
    <property type="entry name" value="Rhodopsin 7-helix transmembrane proteins"/>
    <property type="match status" value="1"/>
</dbReference>
<dbReference type="Proteomes" id="UP001152320">
    <property type="component" value="Chromosome 4"/>
</dbReference>
<feature type="transmembrane region" description="Helical" evidence="9">
    <location>
        <begin position="829"/>
        <end position="851"/>
    </location>
</feature>
<feature type="domain" description="Sushi" evidence="12">
    <location>
        <begin position="202"/>
        <end position="262"/>
    </location>
</feature>
<feature type="disulfide bond" evidence="7">
    <location>
        <begin position="204"/>
        <end position="247"/>
    </location>
</feature>
<keyword evidence="3 9" id="KW-1133">Transmembrane helix</keyword>
<dbReference type="PANTHER" id="PTHR47767">
    <property type="entry name" value="ADHESION G PROTEIN-COUPLED RECEPTOR G7"/>
    <property type="match status" value="1"/>
</dbReference>
<feature type="transmembrane region" description="Helical" evidence="9">
    <location>
        <begin position="750"/>
        <end position="775"/>
    </location>
</feature>
<dbReference type="InterPro" id="IPR057244">
    <property type="entry name" value="GAIN_B"/>
</dbReference>
<evidence type="ECO:0000256" key="3">
    <source>
        <dbReference type="ARBA" id="ARBA00022989"/>
    </source>
</evidence>
<keyword evidence="14" id="KW-1185">Reference proteome</keyword>
<organism evidence="13 14">
    <name type="scientific">Holothuria leucospilota</name>
    <name type="common">Black long sea cucumber</name>
    <name type="synonym">Mertensiothuria leucospilota</name>
    <dbReference type="NCBI Taxonomy" id="206669"/>
    <lineage>
        <taxon>Eukaryota</taxon>
        <taxon>Metazoa</taxon>
        <taxon>Echinodermata</taxon>
        <taxon>Eleutherozoa</taxon>
        <taxon>Echinozoa</taxon>
        <taxon>Holothuroidea</taxon>
        <taxon>Aspidochirotacea</taxon>
        <taxon>Aspidochirotida</taxon>
        <taxon>Holothuriidae</taxon>
        <taxon>Holothuria</taxon>
    </lineage>
</organism>
<evidence type="ECO:0000256" key="5">
    <source>
        <dbReference type="ARBA" id="ARBA00023157"/>
    </source>
</evidence>
<dbReference type="CDD" id="cd00033">
    <property type="entry name" value="CCP"/>
    <property type="match status" value="1"/>
</dbReference>
<dbReference type="GO" id="GO:0007166">
    <property type="term" value="P:cell surface receptor signaling pathway"/>
    <property type="evidence" value="ECO:0007669"/>
    <property type="project" value="InterPro"/>
</dbReference>
<evidence type="ECO:0000256" key="4">
    <source>
        <dbReference type="ARBA" id="ARBA00023136"/>
    </source>
</evidence>
<dbReference type="InterPro" id="IPR017981">
    <property type="entry name" value="GPCR_2-like_7TM"/>
</dbReference>
<dbReference type="SMART" id="SM00303">
    <property type="entry name" value="GPS"/>
    <property type="match status" value="1"/>
</dbReference>
<reference evidence="13" key="1">
    <citation type="submission" date="2021-10" db="EMBL/GenBank/DDBJ databases">
        <title>Tropical sea cucumber genome reveals ecological adaptation and Cuvierian tubules defense mechanism.</title>
        <authorList>
            <person name="Chen T."/>
        </authorList>
    </citation>
    <scope>NUCLEOTIDE SEQUENCE</scope>
    <source>
        <strain evidence="13">Nanhai2018</strain>
        <tissue evidence="13">Muscle</tissue>
    </source>
</reference>
<dbReference type="SUPFAM" id="SSF81321">
    <property type="entry name" value="Family A G protein-coupled receptor-like"/>
    <property type="match status" value="1"/>
</dbReference>
<keyword evidence="13" id="KW-0675">Receptor</keyword>
<dbReference type="InterPro" id="IPR046338">
    <property type="entry name" value="GAIN_dom_sf"/>
</dbReference>
<dbReference type="GO" id="GO:0004930">
    <property type="term" value="F:G protein-coupled receptor activity"/>
    <property type="evidence" value="ECO:0007669"/>
    <property type="project" value="InterPro"/>
</dbReference>
<dbReference type="InterPro" id="IPR000832">
    <property type="entry name" value="GPCR_2_secretin-like"/>
</dbReference>
<feature type="transmembrane region" description="Helical" evidence="9">
    <location>
        <begin position="708"/>
        <end position="730"/>
    </location>
</feature>
<dbReference type="Pfam" id="PF00002">
    <property type="entry name" value="7tm_2"/>
    <property type="match status" value="1"/>
</dbReference>
<evidence type="ECO:0000313" key="14">
    <source>
        <dbReference type="Proteomes" id="UP001152320"/>
    </source>
</evidence>
<dbReference type="InterPro" id="IPR053066">
    <property type="entry name" value="ADGR_G7"/>
</dbReference>
<feature type="domain" description="GAIN-B" evidence="10">
    <location>
        <begin position="418"/>
        <end position="597"/>
    </location>
</feature>
<evidence type="ECO:0000256" key="2">
    <source>
        <dbReference type="ARBA" id="ARBA00022692"/>
    </source>
</evidence>
<keyword evidence="7" id="KW-0768">Sushi</keyword>
<feature type="disulfide bond" evidence="6">
    <location>
        <begin position="124"/>
        <end position="136"/>
    </location>
</feature>
<dbReference type="PRINTS" id="PR00249">
    <property type="entry name" value="GPCRSECRETIN"/>
</dbReference>
<dbReference type="InterPro" id="IPR000203">
    <property type="entry name" value="GPS"/>
</dbReference>
<dbReference type="PROSITE" id="PS50923">
    <property type="entry name" value="SUSHI"/>
    <property type="match status" value="1"/>
</dbReference>
<sequence>MVCPNSFDEDGPCRETIFVNSTYQLISQNYPASPYREIIFRTFDSHRVLLNFDFISLNFAMFGNGDIINEQILLQWVAVSTGSKTKIVSAGNTMWFWFATFFSKTDEGFSGVVRAVPPETKIDCDSAKFDCKNGVCIPKEYACTTYPVPCSSIFDEDSPCRELFECVDSYDCLNGACVPWTLACSQNQTFCGNKRDENGCPESCDLPDLSDGILLIDFDGEMVNNGTPIGYSCRDGYILMSSANALCMNGEWLPPKVPACEAFSTVEDKLLDIPNLLSQENVTSDVIQISAQTIEKATADEGFVKENGERILLIIRSLESVVEAKDSSFKVTEPVIQTVSNLMNVNEDFFGRSPETTGRILAAFEQQLVNVQNKGENFTQTFENVDVSAVKINTSLVQRNLVFANILNTDRTLTLNGDLREGSSRIFSNDVDVHVNDTVVSISLPTTFLKTLHGVVNESEKVPVTFAVFSNSRLFVPSKPLKSEGGDNTESTITASKITERIASRIIFTKVKNGKVWSLHPELSVVSKFITNLSNDIDGVVPDTHCVYWNKDDRGGGHWSEDGCKRMPDEAELTVCRCEKQRQLGSFAVLVRVRQESYKSEVPLYYITLVGSIISCACVVFCIITFVSLKNLRSKQPTHIHINLCVALLGFYISFLLSTLAVNKPTFCAISSAAVHFFVLSTAAWMSAEAINMYLLFVLKGQTKFRHFIRIACVIGYGCPALLAILVAFLDKNSNFVDDESVYCYIKPGFAFYFGFLAEVALLVVLNFVIFILIIRKMLCRPLMVTTTNEGAKRKEIVTRVRHGILFWFILGLSWIFGFVAAADTKTFIFHYLYCIFIALQGVVMFLLLCVANPEFRKAFIAYTAIFLGSQSTSFTSAHTISASASASASKPPTGSGSKLHKHDIEA</sequence>
<comment type="subcellular location">
    <subcellularLocation>
        <location evidence="1">Membrane</location>
        <topology evidence="1">Multi-pass membrane protein</topology>
    </subcellularLocation>
</comment>
<dbReference type="AlphaFoldDB" id="A0A9Q1CF86"/>
<dbReference type="PANTHER" id="PTHR47767:SF1">
    <property type="entry name" value="ADHESION G PROTEIN-COUPLED RECEPTOR G7"/>
    <property type="match status" value="1"/>
</dbReference>
<feature type="transmembrane region" description="Helical" evidence="9">
    <location>
        <begin position="641"/>
        <end position="662"/>
    </location>
</feature>
<evidence type="ECO:0000259" key="12">
    <source>
        <dbReference type="PROSITE" id="PS50923"/>
    </source>
</evidence>
<dbReference type="PROSITE" id="PS50221">
    <property type="entry name" value="GAIN_B"/>
    <property type="match status" value="1"/>
</dbReference>
<dbReference type="Gene3D" id="2.60.220.50">
    <property type="match status" value="1"/>
</dbReference>
<dbReference type="PROSITE" id="PS50261">
    <property type="entry name" value="G_PROTEIN_RECEP_F2_4"/>
    <property type="match status" value="1"/>
</dbReference>
<evidence type="ECO:0000256" key="7">
    <source>
        <dbReference type="PROSITE-ProRule" id="PRU00302"/>
    </source>
</evidence>
<evidence type="ECO:0000256" key="1">
    <source>
        <dbReference type="ARBA" id="ARBA00004141"/>
    </source>
</evidence>
<feature type="region of interest" description="Disordered" evidence="8">
    <location>
        <begin position="886"/>
        <end position="907"/>
    </location>
</feature>
<dbReference type="SUPFAM" id="SSF57535">
    <property type="entry name" value="Complement control module/SCR domain"/>
    <property type="match status" value="1"/>
</dbReference>
<evidence type="ECO:0000256" key="8">
    <source>
        <dbReference type="SAM" id="MobiDB-lite"/>
    </source>
</evidence>
<comment type="caution">
    <text evidence="13">The sequence shown here is derived from an EMBL/GenBank/DDBJ whole genome shotgun (WGS) entry which is preliminary data.</text>
</comment>
<evidence type="ECO:0000256" key="9">
    <source>
        <dbReference type="SAM" id="Phobius"/>
    </source>
</evidence>
<dbReference type="OrthoDB" id="10037534at2759"/>
<evidence type="ECO:0000259" key="10">
    <source>
        <dbReference type="PROSITE" id="PS50221"/>
    </source>
</evidence>
<dbReference type="InterPro" id="IPR002172">
    <property type="entry name" value="LDrepeatLR_classA_rpt"/>
</dbReference>
<accession>A0A9Q1CF86</accession>
<comment type="caution">
    <text evidence="6">Lacks conserved residue(s) required for the propagation of feature annotation.</text>
</comment>
<dbReference type="InterPro" id="IPR035976">
    <property type="entry name" value="Sushi/SCR/CCP_sf"/>
</dbReference>
<keyword evidence="4 9" id="KW-0472">Membrane</keyword>
<feature type="transmembrane region" description="Helical" evidence="9">
    <location>
        <begin position="604"/>
        <end position="629"/>
    </location>
</feature>
<dbReference type="EMBL" id="JAIZAY010000004">
    <property type="protein sequence ID" value="KAJ8044261.1"/>
    <property type="molecule type" value="Genomic_DNA"/>
</dbReference>
<keyword evidence="5 7" id="KW-1015">Disulfide bond</keyword>
<feature type="transmembrane region" description="Helical" evidence="9">
    <location>
        <begin position="674"/>
        <end position="696"/>
    </location>
</feature>
<name>A0A9Q1CF86_HOLLE</name>
<dbReference type="SMART" id="SM00032">
    <property type="entry name" value="CCP"/>
    <property type="match status" value="1"/>
</dbReference>
<evidence type="ECO:0000313" key="13">
    <source>
        <dbReference type="EMBL" id="KAJ8044261.1"/>
    </source>
</evidence>
<dbReference type="CDD" id="cd15040">
    <property type="entry name" value="7tmB2_Adhesion"/>
    <property type="match status" value="1"/>
</dbReference>